<dbReference type="AlphaFoldDB" id="A0A132MZA6"/>
<dbReference type="STRING" id="1469144.LI90_4306"/>
<evidence type="ECO:0000313" key="4">
    <source>
        <dbReference type="Proteomes" id="UP000070188"/>
    </source>
</evidence>
<evidence type="ECO:0000313" key="3">
    <source>
        <dbReference type="EMBL" id="KWX03255.1"/>
    </source>
</evidence>
<proteinExistence type="predicted"/>
<dbReference type="GO" id="GO:0051607">
    <property type="term" value="P:defense response to virus"/>
    <property type="evidence" value="ECO:0007669"/>
    <property type="project" value="UniProtKB-KW"/>
</dbReference>
<dbReference type="NCBIfam" id="TIGR02585">
    <property type="entry name" value="cas_Cst2_DevR"/>
    <property type="match status" value="1"/>
</dbReference>
<dbReference type="InterPro" id="IPR013414">
    <property type="entry name" value="Cas7/Cst2/DevR_sub_I-B/Tneap"/>
</dbReference>
<evidence type="ECO:0000256" key="1">
    <source>
        <dbReference type="ARBA" id="ARBA00023118"/>
    </source>
</evidence>
<dbReference type="PATRIC" id="fig|1469144.10.peg.4622"/>
<dbReference type="InterPro" id="IPR010154">
    <property type="entry name" value="CRISPR-assoc_Cas7/Cst2/DevR"/>
</dbReference>
<dbReference type="RefSeq" id="WP_066890854.1">
    <property type="nucleotide sequence ID" value="NZ_LAXD01000001.1"/>
</dbReference>
<organism evidence="3 4">
    <name type="scientific">Carbonactinospora thermoautotrophica</name>
    <dbReference type="NCBI Taxonomy" id="1469144"/>
    <lineage>
        <taxon>Bacteria</taxon>
        <taxon>Bacillati</taxon>
        <taxon>Actinomycetota</taxon>
        <taxon>Actinomycetes</taxon>
        <taxon>Kitasatosporales</taxon>
        <taxon>Carbonactinosporaceae</taxon>
        <taxon>Carbonactinospora</taxon>
    </lineage>
</organism>
<protein>
    <submittedName>
        <fullName evidence="3">CRISPR-associated autoregulator</fullName>
    </submittedName>
</protein>
<reference evidence="4" key="1">
    <citation type="submission" date="2015-04" db="EMBL/GenBank/DDBJ databases">
        <title>Physiological reanalysis, assessment of diazotrophy, and genome sequences of multiple isolates of Streptomyces thermoautotrophicus.</title>
        <authorList>
            <person name="MacKellar D.C."/>
            <person name="Lieber L."/>
            <person name="Norman J."/>
            <person name="Bolger A."/>
            <person name="Tobin C."/>
            <person name="Murray J.W."/>
            <person name="Chang R."/>
            <person name="Ford T."/>
            <person name="Nguyen P.Q."/>
            <person name="Woodward J."/>
            <person name="Permingeat H."/>
            <person name="Joshi N.S."/>
            <person name="Silver P.A."/>
            <person name="Usadel B."/>
            <person name="Rutherford A.W."/>
            <person name="Friesen M."/>
            <person name="Prell J."/>
        </authorList>
    </citation>
    <scope>NUCLEOTIDE SEQUENCE [LARGE SCALE GENOMIC DNA]</scope>
    <source>
        <strain evidence="4">H1</strain>
    </source>
</reference>
<keyword evidence="4" id="KW-1185">Reference proteome</keyword>
<evidence type="ECO:0000256" key="2">
    <source>
        <dbReference type="ARBA" id="ARBA00025626"/>
    </source>
</evidence>
<dbReference type="Proteomes" id="UP000070188">
    <property type="component" value="Unassembled WGS sequence"/>
</dbReference>
<comment type="function">
    <text evidence="2">CRISPR (clustered regularly interspaced short palindromic repeat) is an adaptive immune system that provides protection against mobile genetic elements (viruses, transposable elements and conjugative plasmids). CRISPR clusters contain spacers, sequences complementary to antecedent mobile elements, and target invading nucleic acids. CRISPR clusters are transcribed and processed into CRISPR RNA (crRNA).</text>
</comment>
<dbReference type="OrthoDB" id="9781560at2"/>
<name>A0A132MZA6_9ACTN</name>
<sequence length="342" mass="37209">MAFLVGKVALDIDAGAPNNGRGEDNVARVKRLWIGRDVYPYVSAQAFRRWLRDSFPAEEPRSPVIRSGNGAKQQAYTAGRPDKYLDDDLFGYMVAVKGKDTCQRDTVLATGTLVSVAPRKPTVDFGTMSRGFAAGENPVIHEHELYTAELAGDILLDLPRVGVFETDGSGLKVALTAEAAKEAEAAGAERTTFRGVAALRLPVAERRRRVALLLRTLAAVRGGAKQALHYGDRAPALVLLAPVKGGVNPFTRVLTAREGRAVFDTDVLREEIKAWADELDGPVLLGWAPGFLGDQREDARAALADLIEAGRLVLDHPRVVLHRLAGEIERGERDDWFEDPKA</sequence>
<comment type="caution">
    <text evidence="3">The sequence shown here is derived from an EMBL/GenBank/DDBJ whole genome shotgun (WGS) entry which is preliminary data.</text>
</comment>
<dbReference type="NCBIfam" id="TIGR01875">
    <property type="entry name" value="cas_MJ0381"/>
    <property type="match status" value="1"/>
</dbReference>
<dbReference type="EMBL" id="LAXD01000001">
    <property type="protein sequence ID" value="KWX03255.1"/>
    <property type="molecule type" value="Genomic_DNA"/>
</dbReference>
<accession>A0A132MZA6</accession>
<keyword evidence="1" id="KW-0051">Antiviral defense</keyword>
<gene>
    <name evidence="3" type="ORF">LI90_4306</name>
</gene>